<protein>
    <submittedName>
        <fullName evidence="6">TetR/AcrR family transcriptional regulator</fullName>
    </submittedName>
</protein>
<dbReference type="PRINTS" id="PR00455">
    <property type="entry name" value="HTHTETR"/>
</dbReference>
<dbReference type="InterPro" id="IPR009057">
    <property type="entry name" value="Homeodomain-like_sf"/>
</dbReference>
<dbReference type="InterPro" id="IPR001647">
    <property type="entry name" value="HTH_TetR"/>
</dbReference>
<dbReference type="SUPFAM" id="SSF48498">
    <property type="entry name" value="Tetracyclin repressor-like, C-terminal domain"/>
    <property type="match status" value="1"/>
</dbReference>
<evidence type="ECO:0000256" key="4">
    <source>
        <dbReference type="PROSITE-ProRule" id="PRU00335"/>
    </source>
</evidence>
<proteinExistence type="predicted"/>
<evidence type="ECO:0000256" key="3">
    <source>
        <dbReference type="ARBA" id="ARBA00023163"/>
    </source>
</evidence>
<dbReference type="Pfam" id="PF00440">
    <property type="entry name" value="TetR_N"/>
    <property type="match status" value="1"/>
</dbReference>
<accession>A0ABM9MKM1</accession>
<keyword evidence="3" id="KW-0804">Transcription</keyword>
<evidence type="ECO:0000256" key="1">
    <source>
        <dbReference type="ARBA" id="ARBA00023015"/>
    </source>
</evidence>
<dbReference type="Gene3D" id="1.10.357.10">
    <property type="entry name" value="Tetracycline Repressor, domain 2"/>
    <property type="match status" value="1"/>
</dbReference>
<keyword evidence="2 4" id="KW-0238">DNA-binding</keyword>
<feature type="domain" description="HTH tetR-type" evidence="5">
    <location>
        <begin position="12"/>
        <end position="72"/>
    </location>
</feature>
<dbReference type="Proteomes" id="UP001190466">
    <property type="component" value="Chromosome"/>
</dbReference>
<dbReference type="EMBL" id="OY726395">
    <property type="protein sequence ID" value="CAJ1587398.1"/>
    <property type="molecule type" value="Genomic_DNA"/>
</dbReference>
<dbReference type="InterPro" id="IPR036271">
    <property type="entry name" value="Tet_transcr_reg_TetR-rel_C_sf"/>
</dbReference>
<name>A0ABM9MKM1_9MYCO</name>
<evidence type="ECO:0000259" key="5">
    <source>
        <dbReference type="PROSITE" id="PS50977"/>
    </source>
</evidence>
<dbReference type="PANTHER" id="PTHR30055:SF148">
    <property type="entry name" value="TETR-FAMILY TRANSCRIPTIONAL REGULATOR"/>
    <property type="match status" value="1"/>
</dbReference>
<evidence type="ECO:0000313" key="7">
    <source>
        <dbReference type="Proteomes" id="UP001190466"/>
    </source>
</evidence>
<keyword evidence="7" id="KW-1185">Reference proteome</keyword>
<dbReference type="Gene3D" id="1.10.10.60">
    <property type="entry name" value="Homeodomain-like"/>
    <property type="match status" value="1"/>
</dbReference>
<sequence>MPQARGGRPRDAQLHDEILVATSKLVVARGYAEVSMDSVAALAGVSKKTLYRRWPSKAPMVAEAVLNAYGRRSTFEVPETGDLRADLRTWLLEHAEFLADTTNAALIRALIAAAAASPMDNEALYRQLSIPQHQGVVARLGRAAAAGEIRPDLDHAGIADALIGTLLLRVLVAEPRNLNAATEFDGLLNALLNGIVPAGQPARGSGPPHPGPHW</sequence>
<dbReference type="PROSITE" id="PS50977">
    <property type="entry name" value="HTH_TETR_2"/>
    <property type="match status" value="1"/>
</dbReference>
<reference evidence="6 7" key="1">
    <citation type="submission" date="2023-08" db="EMBL/GenBank/DDBJ databases">
        <authorList>
            <person name="Folkvardsen B D."/>
            <person name="Norman A."/>
        </authorList>
    </citation>
    <scope>NUCLEOTIDE SEQUENCE [LARGE SCALE GENOMIC DNA]</scope>
    <source>
        <strain evidence="6 7">Mu0050</strain>
    </source>
</reference>
<dbReference type="InterPro" id="IPR050109">
    <property type="entry name" value="HTH-type_TetR-like_transc_reg"/>
</dbReference>
<dbReference type="PANTHER" id="PTHR30055">
    <property type="entry name" value="HTH-TYPE TRANSCRIPTIONAL REGULATOR RUTR"/>
    <property type="match status" value="1"/>
</dbReference>
<keyword evidence="1" id="KW-0805">Transcription regulation</keyword>
<evidence type="ECO:0000256" key="2">
    <source>
        <dbReference type="ARBA" id="ARBA00023125"/>
    </source>
</evidence>
<organism evidence="6 7">
    <name type="scientific">[Mycobacterium] wendilense</name>
    <dbReference type="NCBI Taxonomy" id="3064284"/>
    <lineage>
        <taxon>Bacteria</taxon>
        <taxon>Bacillati</taxon>
        <taxon>Actinomycetota</taxon>
        <taxon>Actinomycetes</taxon>
        <taxon>Mycobacteriales</taxon>
        <taxon>Mycobacteriaceae</taxon>
        <taxon>Mycolicibacter</taxon>
    </lineage>
</organism>
<feature type="DNA-binding region" description="H-T-H motif" evidence="4">
    <location>
        <begin position="35"/>
        <end position="54"/>
    </location>
</feature>
<evidence type="ECO:0000313" key="6">
    <source>
        <dbReference type="EMBL" id="CAJ1587398.1"/>
    </source>
</evidence>
<dbReference type="RefSeq" id="WP_316513155.1">
    <property type="nucleotide sequence ID" value="NZ_OY726395.1"/>
</dbReference>
<dbReference type="InterPro" id="IPR011075">
    <property type="entry name" value="TetR_C"/>
</dbReference>
<dbReference type="SUPFAM" id="SSF46689">
    <property type="entry name" value="Homeodomain-like"/>
    <property type="match status" value="1"/>
</dbReference>
<dbReference type="Pfam" id="PF16859">
    <property type="entry name" value="TetR_C_11"/>
    <property type="match status" value="1"/>
</dbReference>
<gene>
    <name evidence="6" type="ORF">MU0050_004775</name>
</gene>